<reference evidence="16" key="1">
    <citation type="journal article" date="2014" name="BMC Genomics">
        <title>Six newly sequenced chloroplast genomes from prasinophyte green algae provide insights into the relationships among prasinophyte lineages and the diversity of streamlined genome architecture in picoplanktonic species.</title>
        <authorList>
            <person name="Lemieux C."/>
            <person name="Otis C."/>
            <person name="Turmel M."/>
        </authorList>
    </citation>
    <scope>NUCLEOTIDE SEQUENCE</scope>
</reference>
<evidence type="ECO:0000256" key="9">
    <source>
        <dbReference type="HAMAP-Rule" id="MF_01321"/>
    </source>
</evidence>
<dbReference type="InterPro" id="IPR007645">
    <property type="entry name" value="RNA_pol_Rpb2_3"/>
</dbReference>
<protein>
    <recommendedName>
        <fullName evidence="9">DNA-directed RNA polymerase subunit beta</fullName>
        <ecNumber evidence="9">2.7.7.6</ecNumber>
    </recommendedName>
    <alternativeName>
        <fullName evidence="9">PEP</fullName>
    </alternativeName>
    <alternativeName>
        <fullName evidence="9">Plastid-encoded RNA polymerase subunit beta</fullName>
        <shortName evidence="9">RNA polymerase subunit beta</shortName>
    </alternativeName>
</protein>
<evidence type="ECO:0000259" key="14">
    <source>
        <dbReference type="Pfam" id="PF04561"/>
    </source>
</evidence>
<evidence type="ECO:0000256" key="8">
    <source>
        <dbReference type="ARBA" id="ARBA00048552"/>
    </source>
</evidence>
<comment type="function">
    <text evidence="1 9 11">DNA-dependent RNA polymerase catalyzes the transcription of DNA into RNA using the four ribonucleoside triphosphates as substrates.</text>
</comment>
<evidence type="ECO:0000256" key="2">
    <source>
        <dbReference type="ARBA" id="ARBA00006835"/>
    </source>
</evidence>
<dbReference type="InterPro" id="IPR007121">
    <property type="entry name" value="RNA_pol_bsu_CS"/>
</dbReference>
<feature type="domain" description="DNA-directed RNA polymerase subunit 2 hybrid-binding" evidence="12">
    <location>
        <begin position="476"/>
        <end position="859"/>
    </location>
</feature>
<dbReference type="GO" id="GO:0003677">
    <property type="term" value="F:DNA binding"/>
    <property type="evidence" value="ECO:0007669"/>
    <property type="project" value="UniProtKB-UniRule"/>
</dbReference>
<comment type="similarity">
    <text evidence="2 9 10">Belongs to the RNA polymerase beta chain family.</text>
</comment>
<evidence type="ECO:0000256" key="1">
    <source>
        <dbReference type="ARBA" id="ARBA00004026"/>
    </source>
</evidence>
<dbReference type="NCBIfam" id="NF001616">
    <property type="entry name" value="PRK00405.1"/>
    <property type="match status" value="1"/>
</dbReference>
<dbReference type="Pfam" id="PF04565">
    <property type="entry name" value="RNA_pol_Rpb2_3"/>
    <property type="match status" value="1"/>
</dbReference>
<evidence type="ECO:0000256" key="7">
    <source>
        <dbReference type="ARBA" id="ARBA00026088"/>
    </source>
</evidence>
<evidence type="ECO:0000313" key="16">
    <source>
        <dbReference type="EMBL" id="AID67638.1"/>
    </source>
</evidence>
<dbReference type="RefSeq" id="YP_009057755.1">
    <property type="nucleotide sequence ID" value="NC_024828.1"/>
</dbReference>
<keyword evidence="6 9" id="KW-0804">Transcription</keyword>
<dbReference type="HAMAP" id="MF_01321">
    <property type="entry name" value="RNApol_bact_RpoB"/>
    <property type="match status" value="1"/>
</dbReference>
<evidence type="ECO:0000256" key="5">
    <source>
        <dbReference type="ARBA" id="ARBA00022695"/>
    </source>
</evidence>
<dbReference type="GO" id="GO:0032549">
    <property type="term" value="F:ribonucleoside binding"/>
    <property type="evidence" value="ECO:0007669"/>
    <property type="project" value="InterPro"/>
</dbReference>
<dbReference type="PANTHER" id="PTHR20856">
    <property type="entry name" value="DNA-DIRECTED RNA POLYMERASE I SUBUNIT 2"/>
    <property type="match status" value="1"/>
</dbReference>
<dbReference type="InterPro" id="IPR010243">
    <property type="entry name" value="RNA_pol_bsu_bac"/>
</dbReference>
<dbReference type="InterPro" id="IPR007642">
    <property type="entry name" value="RNA_pol_Rpb2_2"/>
</dbReference>
<dbReference type="PROSITE" id="PS01166">
    <property type="entry name" value="RNA_POL_BETA"/>
    <property type="match status" value="1"/>
</dbReference>
<dbReference type="Pfam" id="PF04560">
    <property type="entry name" value="RNA_pol_Rpb2_7"/>
    <property type="match status" value="1"/>
</dbReference>
<evidence type="ECO:0000256" key="4">
    <source>
        <dbReference type="ARBA" id="ARBA00022679"/>
    </source>
</evidence>
<dbReference type="Gene3D" id="2.40.270.10">
    <property type="entry name" value="DNA-directed RNA polymerase, subunit 2, domain 6"/>
    <property type="match status" value="1"/>
</dbReference>
<dbReference type="Gene3D" id="3.90.1800.10">
    <property type="entry name" value="RNA polymerase alpha subunit dimerisation domain"/>
    <property type="match status" value="1"/>
</dbReference>
<dbReference type="EMBL" id="KJ746599">
    <property type="protein sequence ID" value="AID67638.1"/>
    <property type="molecule type" value="Genomic_DNA"/>
</dbReference>
<dbReference type="Gene3D" id="2.40.50.150">
    <property type="match status" value="1"/>
</dbReference>
<sequence>MMIPPLPWFVKLQLSSFRSFLRQGLLEELCYLYPTLSADDIRWKWPKRSPQECVLENLTYCTSFYVCIENQWIWLGDLPLMTSRGHFIWNGSARVVVHQIVRSPGIYFKEIRDAKNRRTVVGNIICARGSWLRLEMDKQDRIWVKWNQGKKVLVSTFLQDLERYDLGSIGRIQLNRKLKLSIPAHVHNLQPEDIVAATDALINLTTGEGAFDDIDHLKNRRIKASGELLQNQFRIGCLRLERMLQDQGKINPKTISGALREFFGSSPLSQLMDQTNPLAEITHKRRLTCLGPGGLSKERAGMAVREIHPSHYGRICPIETPEGPNAGLVGSLASFAMTNRFGNLIAPFYKIRNGKASSTPQFLLSEDEEKSRVSPGDIVLSKNRMLPNDLISIRVEQEWKSVPSSSIDFIGIAPMQTMSIATALIPFVEHDDANRALMGSNMQRQAVPLIKPEPPIVGTGLEAQVGQSSTIYAPKSGKVVYVSSEKIRILSEALDESLMINLQRSNQGTWQVNRPTVFSGEWVEVGECIADGPSTVQGDLALGKNIVVAYMPWEGFNFEDAICVSERLIYHDVFTSVHIANYETKLRQTESGLEKITKDLPGVSAYFTRHLDNRGIARVGSWVKEGDILVGKVTPREVLSVSPQQRLLLAIFRKEAPSNFKESALRVPHGVQGRIIRVIVGSTIQVWIAQQRKLQVGDKLAGRHGNKGIVSKIMPRQDMPYLPNGVPVDMVLNPLGVPSRMNVGQIFECLLGFAGDFLDERYQINSFDEKYGPEASRGLVYSKLFEAKNKTGQRWILNSNYPGKTNLFDGRTGELMDQPVTVGKAYILKLVHLVEDKMHARSTGPYSLVTQQPLGGRSKHGGQRVGEMEVWALEGFGAAYCLQELLTVKSDDMKGRNEVMNAILKGSPVSHHGTPEAFKVLVRELQALCFEIGVYQGANRPTRVHPTVGIMNMT</sequence>
<dbReference type="Pfam" id="PF04561">
    <property type="entry name" value="RNA_pol_Rpb2_2"/>
    <property type="match status" value="1"/>
</dbReference>
<dbReference type="Gene3D" id="2.30.150.10">
    <property type="entry name" value="DNA-directed RNA polymerase, beta subunit, external 1 domain"/>
    <property type="match status" value="1"/>
</dbReference>
<dbReference type="GO" id="GO:0006351">
    <property type="term" value="P:DNA-templated transcription"/>
    <property type="evidence" value="ECO:0007669"/>
    <property type="project" value="UniProtKB-UniRule"/>
</dbReference>
<dbReference type="InterPro" id="IPR037033">
    <property type="entry name" value="DNA-dir_RNAP_su2_hyb_sf"/>
</dbReference>
<name>A0A088CIE5_9CHLO</name>
<feature type="domain" description="RNA polymerase Rpb2" evidence="15">
    <location>
        <begin position="270"/>
        <end position="336"/>
    </location>
</feature>
<proteinExistence type="inferred from homology"/>
<keyword evidence="5 9" id="KW-0548">Nucleotidyltransferase</keyword>
<dbReference type="InterPro" id="IPR037034">
    <property type="entry name" value="RNA_pol_Rpb2_2_sf"/>
</dbReference>
<feature type="domain" description="RNA polymerase Rpb2" evidence="14">
    <location>
        <begin position="148"/>
        <end position="223"/>
    </location>
</feature>
<dbReference type="EC" id="2.7.7.6" evidence="9"/>
<evidence type="ECO:0000259" key="15">
    <source>
        <dbReference type="Pfam" id="PF04565"/>
    </source>
</evidence>
<dbReference type="GO" id="GO:0000428">
    <property type="term" value="C:DNA-directed RNA polymerase complex"/>
    <property type="evidence" value="ECO:0007669"/>
    <property type="project" value="UniProtKB-KW"/>
</dbReference>
<dbReference type="CDD" id="cd00653">
    <property type="entry name" value="RNA_pol_B_RPB2"/>
    <property type="match status" value="1"/>
</dbReference>
<dbReference type="Gene3D" id="3.90.1100.10">
    <property type="match status" value="2"/>
</dbReference>
<gene>
    <name evidence="9 16" type="primary">rpoB</name>
</gene>
<dbReference type="AlphaFoldDB" id="A0A088CIE5"/>
<evidence type="ECO:0000256" key="11">
    <source>
        <dbReference type="RuleBase" id="RU363031"/>
    </source>
</evidence>
<organism evidence="16">
    <name type="scientific">Picocystis salinarum</name>
    <dbReference type="NCBI Taxonomy" id="88271"/>
    <lineage>
        <taxon>Eukaryota</taxon>
        <taxon>Viridiplantae</taxon>
        <taxon>Chlorophyta</taxon>
        <taxon>Picocystophyceae</taxon>
        <taxon>Picocystales</taxon>
        <taxon>Picocystaceae</taxon>
        <taxon>Picocystis</taxon>
    </lineage>
</organism>
<dbReference type="InterPro" id="IPR042107">
    <property type="entry name" value="DNA-dir_RNA_pol_bsu_ext_1_sf"/>
</dbReference>
<dbReference type="Gene3D" id="2.40.50.100">
    <property type="match status" value="1"/>
</dbReference>
<evidence type="ECO:0000259" key="12">
    <source>
        <dbReference type="Pfam" id="PF00562"/>
    </source>
</evidence>
<geneLocation type="chloroplast" evidence="16"/>
<accession>A0A088CIE5</accession>
<dbReference type="Gene3D" id="3.90.1110.10">
    <property type="entry name" value="RNA polymerase Rpb2, domain 2"/>
    <property type="match status" value="1"/>
</dbReference>
<dbReference type="InterPro" id="IPR015712">
    <property type="entry name" value="DNA-dir_RNA_pol_su2"/>
</dbReference>
<feature type="domain" description="RNA polymerase Rpb2" evidence="13">
    <location>
        <begin position="861"/>
        <end position="934"/>
    </location>
</feature>
<keyword evidence="4 9" id="KW-0808">Transferase</keyword>
<evidence type="ECO:0000259" key="13">
    <source>
        <dbReference type="Pfam" id="PF04560"/>
    </source>
</evidence>
<dbReference type="InterPro" id="IPR007120">
    <property type="entry name" value="DNA-dir_RNAP_su2_dom"/>
</dbReference>
<evidence type="ECO:0000256" key="10">
    <source>
        <dbReference type="RuleBase" id="RU000434"/>
    </source>
</evidence>
<dbReference type="GO" id="GO:0003899">
    <property type="term" value="F:DNA-directed RNA polymerase activity"/>
    <property type="evidence" value="ECO:0007669"/>
    <property type="project" value="UniProtKB-UniRule"/>
</dbReference>
<evidence type="ECO:0000256" key="6">
    <source>
        <dbReference type="ARBA" id="ARBA00023163"/>
    </source>
</evidence>
<keyword evidence="3 9" id="KW-0240">DNA-directed RNA polymerase</keyword>
<dbReference type="GO" id="GO:0009507">
    <property type="term" value="C:chloroplast"/>
    <property type="evidence" value="ECO:0007669"/>
    <property type="project" value="UniProtKB-SubCell"/>
</dbReference>
<dbReference type="SUPFAM" id="SSF64484">
    <property type="entry name" value="beta and beta-prime subunits of DNA dependent RNA-polymerase"/>
    <property type="match status" value="1"/>
</dbReference>
<keyword evidence="16" id="KW-0934">Plastid</keyword>
<dbReference type="InterPro" id="IPR007641">
    <property type="entry name" value="RNA_pol_Rpb2_7"/>
</dbReference>
<comment type="catalytic activity">
    <reaction evidence="8 9 11">
        <text>RNA(n) + a ribonucleoside 5'-triphosphate = RNA(n+1) + diphosphate</text>
        <dbReference type="Rhea" id="RHEA:21248"/>
        <dbReference type="Rhea" id="RHEA-COMP:14527"/>
        <dbReference type="Rhea" id="RHEA-COMP:17342"/>
        <dbReference type="ChEBI" id="CHEBI:33019"/>
        <dbReference type="ChEBI" id="CHEBI:61557"/>
        <dbReference type="ChEBI" id="CHEBI:140395"/>
        <dbReference type="EC" id="2.7.7.6"/>
    </reaction>
</comment>
<comment type="subunit">
    <text evidence="7 9 11">In plastids the minimal PEP RNA polymerase catalytic core is composed of four subunits: alpha, beta, beta', and beta''. When a (nuclear-encoded) sigma factor is associated with the core the holoenzyme is formed, which can initiate transcription.</text>
</comment>
<dbReference type="InterPro" id="IPR014724">
    <property type="entry name" value="RNA_pol_RPB2_OB-fold"/>
</dbReference>
<comment type="subcellular location">
    <subcellularLocation>
        <location evidence="9">Plastid</location>
        <location evidence="9">Chloroplast</location>
    </subcellularLocation>
</comment>
<dbReference type="GeneID" id="20355981"/>
<keyword evidence="16" id="KW-0150">Chloroplast</keyword>
<evidence type="ECO:0000256" key="3">
    <source>
        <dbReference type="ARBA" id="ARBA00022478"/>
    </source>
</evidence>
<dbReference type="Pfam" id="PF00562">
    <property type="entry name" value="RNA_pol_Rpb2_6"/>
    <property type="match status" value="1"/>
</dbReference>